<comment type="subcellular location">
    <subcellularLocation>
        <location evidence="2">Cell membrane</location>
        <topology evidence="2">Multi-pass membrane protein</topology>
    </subcellularLocation>
    <subcellularLocation>
        <location evidence="1">Cytoplasm</location>
    </subcellularLocation>
</comment>
<dbReference type="InterPro" id="IPR011055">
    <property type="entry name" value="Dup_hybrid_motif"/>
</dbReference>
<dbReference type="PANTHER" id="PTHR45008:SF1">
    <property type="entry name" value="PTS SYSTEM GLUCOSE-SPECIFIC EIIA COMPONENT"/>
    <property type="match status" value="1"/>
</dbReference>
<dbReference type="Gene3D" id="2.70.70.10">
    <property type="entry name" value="Glucose Permease (Domain IIA)"/>
    <property type="match status" value="1"/>
</dbReference>
<evidence type="ECO:0000259" key="8">
    <source>
        <dbReference type="PROSITE" id="PS51093"/>
    </source>
</evidence>
<dbReference type="EMBL" id="BAYM01000161">
    <property type="protein sequence ID" value="GAN37478.1"/>
    <property type="molecule type" value="Genomic_DNA"/>
</dbReference>
<evidence type="ECO:0000256" key="7">
    <source>
        <dbReference type="ARBA" id="ARBA00022777"/>
    </source>
</evidence>
<dbReference type="GO" id="GO:0009401">
    <property type="term" value="P:phosphoenolpyruvate-dependent sugar phosphotransferase system"/>
    <property type="evidence" value="ECO:0007669"/>
    <property type="project" value="UniProtKB-KW"/>
</dbReference>
<keyword evidence="6" id="KW-0598">Phosphotransferase system</keyword>
<dbReference type="PROSITE" id="PS51093">
    <property type="entry name" value="PTS_EIIA_TYPE_1"/>
    <property type="match status" value="1"/>
</dbReference>
<dbReference type="PANTHER" id="PTHR45008">
    <property type="entry name" value="PTS SYSTEM GLUCOSE-SPECIFIC EIIA COMPONENT"/>
    <property type="match status" value="1"/>
</dbReference>
<protein>
    <submittedName>
        <fullName evidence="9">Phosphotransferase system IIA</fullName>
    </submittedName>
</protein>
<keyword evidence="4" id="KW-0762">Sugar transport</keyword>
<keyword evidence="7" id="KW-0418">Kinase</keyword>
<evidence type="ECO:0000256" key="3">
    <source>
        <dbReference type="ARBA" id="ARBA00022448"/>
    </source>
</evidence>
<dbReference type="SUPFAM" id="SSF51261">
    <property type="entry name" value="Duplicated hybrid motif"/>
    <property type="match status" value="1"/>
</dbReference>
<evidence type="ECO:0000256" key="6">
    <source>
        <dbReference type="ARBA" id="ARBA00022683"/>
    </source>
</evidence>
<keyword evidence="3" id="KW-0813">Transport</keyword>
<dbReference type="RefSeq" id="WP_003567981.1">
    <property type="nucleotide sequence ID" value="NZ_BAYM01000161.1"/>
</dbReference>
<evidence type="ECO:0000256" key="4">
    <source>
        <dbReference type="ARBA" id="ARBA00022597"/>
    </source>
</evidence>
<dbReference type="GO" id="GO:0016301">
    <property type="term" value="F:kinase activity"/>
    <property type="evidence" value="ECO:0007669"/>
    <property type="project" value="UniProtKB-KW"/>
</dbReference>
<dbReference type="InterPro" id="IPR050890">
    <property type="entry name" value="PTS_EIIA_component"/>
</dbReference>
<dbReference type="FunFam" id="2.70.70.10:FF:000001">
    <property type="entry name" value="PTS system glucose-specific IIA component"/>
    <property type="match status" value="1"/>
</dbReference>
<evidence type="ECO:0000256" key="5">
    <source>
        <dbReference type="ARBA" id="ARBA00022679"/>
    </source>
</evidence>
<evidence type="ECO:0000256" key="2">
    <source>
        <dbReference type="ARBA" id="ARBA00004651"/>
    </source>
</evidence>
<dbReference type="GO" id="GO:0005886">
    <property type="term" value="C:plasma membrane"/>
    <property type="evidence" value="ECO:0007669"/>
    <property type="project" value="UniProtKB-SubCell"/>
</dbReference>
<evidence type="ECO:0000313" key="9">
    <source>
        <dbReference type="EMBL" id="GAN37478.1"/>
    </source>
</evidence>
<dbReference type="NCBIfam" id="TIGR00830">
    <property type="entry name" value="PTBA"/>
    <property type="match status" value="1"/>
</dbReference>
<dbReference type="Pfam" id="PF00358">
    <property type="entry name" value="PTS_EIIA_1"/>
    <property type="match status" value="1"/>
</dbReference>
<sequence>MFGLFKKEKSDVFTAPVTGQLMPLDALNDGVFSEKMMGEGYAVAPEEQAVYAPIAGTISSVFPTKHAIGITSDAGLEVLVHMGLDTVEMNGTPFETKVAAGDQVKAGDLLSTVDVAAIQASDRDAAIVVIFTNMDKVKDFSPIKAGPVTHGDAVTTLTYAG</sequence>
<dbReference type="Proteomes" id="UP000032552">
    <property type="component" value="Unassembled WGS sequence"/>
</dbReference>
<gene>
    <name evidence="9" type="ORF">LC0644_2067</name>
</gene>
<proteinExistence type="predicted"/>
<reference evidence="10" key="1">
    <citation type="submission" date="2014-05" db="EMBL/GenBank/DDBJ databases">
        <title>Whole genome sequencing of Lactobacillus casei NRIC0644.</title>
        <authorList>
            <person name="Atarashi H."/>
            <person name="Yoshida Y."/>
            <person name="Fujimura S."/>
            <person name="Tanaka N."/>
            <person name="Shiwa Y."/>
            <person name="Yoshikawa H."/>
            <person name="Okada S."/>
            <person name="Nakagawa J."/>
        </authorList>
    </citation>
    <scope>NUCLEOTIDE SEQUENCE [LARGE SCALE GENOMIC DNA]</scope>
    <source>
        <strain evidence="10">NRIC0644</strain>
    </source>
</reference>
<dbReference type="GeneID" id="57091281"/>
<evidence type="ECO:0000256" key="1">
    <source>
        <dbReference type="ARBA" id="ARBA00004496"/>
    </source>
</evidence>
<keyword evidence="5 9" id="KW-0808">Transferase</keyword>
<evidence type="ECO:0000313" key="10">
    <source>
        <dbReference type="Proteomes" id="UP000032552"/>
    </source>
</evidence>
<comment type="caution">
    <text evidence="9">The sequence shown here is derived from an EMBL/GenBank/DDBJ whole genome shotgun (WGS) entry which is preliminary data.</text>
</comment>
<accession>A0A0C9QFY2</accession>
<feature type="domain" description="PTS EIIA type-1" evidence="8">
    <location>
        <begin position="29"/>
        <end position="133"/>
    </location>
</feature>
<dbReference type="PROSITE" id="PS00371">
    <property type="entry name" value="PTS_EIIA_TYPE_1_HIS"/>
    <property type="match status" value="1"/>
</dbReference>
<dbReference type="GO" id="GO:0005737">
    <property type="term" value="C:cytoplasm"/>
    <property type="evidence" value="ECO:0007669"/>
    <property type="project" value="UniProtKB-SubCell"/>
</dbReference>
<dbReference type="AlphaFoldDB" id="A0A0C9QFY2"/>
<name>A0A0C9QFY2_LACPA</name>
<organism evidence="9 10">
    <name type="scientific">Lacticaseibacillus paracasei NRIC 0644</name>
    <dbReference type="NCBI Taxonomy" id="1435038"/>
    <lineage>
        <taxon>Bacteria</taxon>
        <taxon>Bacillati</taxon>
        <taxon>Bacillota</taxon>
        <taxon>Bacilli</taxon>
        <taxon>Lactobacillales</taxon>
        <taxon>Lactobacillaceae</taxon>
        <taxon>Lacticaseibacillus</taxon>
    </lineage>
</organism>
<dbReference type="InterPro" id="IPR001127">
    <property type="entry name" value="PTS_EIIA_1_perm"/>
</dbReference>